<sequence>MSILQLLIAMKSPNNLDRFNPSRLKTSSLFLAFICFLFFHLATCQPQITCTDSEYKDDSTQTCMSKNKRHIQLIDRLQWSYIRMRKLLL</sequence>
<proteinExistence type="predicted"/>
<evidence type="ECO:0000256" key="1">
    <source>
        <dbReference type="SAM" id="SignalP"/>
    </source>
</evidence>
<evidence type="ECO:0000313" key="2">
    <source>
        <dbReference type="EMBL" id="TNV88217.1"/>
    </source>
</evidence>
<organism evidence="2 3">
    <name type="scientific">Halteria grandinella</name>
    <dbReference type="NCBI Taxonomy" id="5974"/>
    <lineage>
        <taxon>Eukaryota</taxon>
        <taxon>Sar</taxon>
        <taxon>Alveolata</taxon>
        <taxon>Ciliophora</taxon>
        <taxon>Intramacronucleata</taxon>
        <taxon>Spirotrichea</taxon>
        <taxon>Stichotrichia</taxon>
        <taxon>Sporadotrichida</taxon>
        <taxon>Halteriidae</taxon>
        <taxon>Halteria</taxon>
    </lineage>
</organism>
<dbReference type="EMBL" id="RRYP01000026">
    <property type="protein sequence ID" value="TNV88217.1"/>
    <property type="molecule type" value="Genomic_DNA"/>
</dbReference>
<keyword evidence="3" id="KW-1185">Reference proteome</keyword>
<reference evidence="2" key="1">
    <citation type="submission" date="2019-06" db="EMBL/GenBank/DDBJ databases">
        <authorList>
            <person name="Zheng W."/>
        </authorList>
    </citation>
    <scope>NUCLEOTIDE SEQUENCE</scope>
    <source>
        <strain evidence="2">QDHG01</strain>
    </source>
</reference>
<name>A0A8J8TA53_HALGN</name>
<evidence type="ECO:0000313" key="3">
    <source>
        <dbReference type="Proteomes" id="UP000785679"/>
    </source>
</evidence>
<feature type="chain" id="PRO_5035318191" evidence="1">
    <location>
        <begin position="45"/>
        <end position="89"/>
    </location>
</feature>
<accession>A0A8J8TA53</accession>
<protein>
    <submittedName>
        <fullName evidence="2">Uncharacterized protein</fullName>
    </submittedName>
</protein>
<keyword evidence="1" id="KW-0732">Signal</keyword>
<gene>
    <name evidence="2" type="ORF">FGO68_gene591</name>
</gene>
<dbReference type="AlphaFoldDB" id="A0A8J8TA53"/>
<dbReference type="Proteomes" id="UP000785679">
    <property type="component" value="Unassembled WGS sequence"/>
</dbReference>
<comment type="caution">
    <text evidence="2">The sequence shown here is derived from an EMBL/GenBank/DDBJ whole genome shotgun (WGS) entry which is preliminary data.</text>
</comment>
<feature type="signal peptide" evidence="1">
    <location>
        <begin position="1"/>
        <end position="44"/>
    </location>
</feature>